<dbReference type="PANTHER" id="PTHR43445:SF3">
    <property type="entry name" value="UDP-N-ACETYLMURAMATE--L-ALANINE LIGASE"/>
    <property type="match status" value="1"/>
</dbReference>
<evidence type="ECO:0008006" key="10">
    <source>
        <dbReference type="Google" id="ProtNLM"/>
    </source>
</evidence>
<dbReference type="NCBIfam" id="TIGR01082">
    <property type="entry name" value="murC"/>
    <property type="match status" value="1"/>
</dbReference>
<proteinExistence type="predicted"/>
<dbReference type="Pfam" id="PF08245">
    <property type="entry name" value="Mur_ligase_M"/>
    <property type="match status" value="1"/>
</dbReference>
<dbReference type="GO" id="GO:0008763">
    <property type="term" value="F:UDP-N-acetylmuramate-L-alanine ligase activity"/>
    <property type="evidence" value="ECO:0007669"/>
    <property type="project" value="InterPro"/>
</dbReference>
<keyword evidence="5" id="KW-0547">Nucleotide-binding</keyword>
<dbReference type="SUPFAM" id="SSF53623">
    <property type="entry name" value="MurD-like peptide ligases, catalytic domain"/>
    <property type="match status" value="1"/>
</dbReference>
<dbReference type="Gene3D" id="3.40.1190.10">
    <property type="entry name" value="Mur-like, catalytic domain"/>
    <property type="match status" value="1"/>
</dbReference>
<evidence type="ECO:0000256" key="6">
    <source>
        <dbReference type="ARBA" id="ARBA00022840"/>
    </source>
</evidence>
<keyword evidence="4" id="KW-0436">Ligase</keyword>
<keyword evidence="3" id="KW-0963">Cytoplasm</keyword>
<evidence type="ECO:0000259" key="8">
    <source>
        <dbReference type="Pfam" id="PF08245"/>
    </source>
</evidence>
<comment type="pathway">
    <text evidence="2">Cell wall biogenesis; peptidoglycan biosynthesis.</text>
</comment>
<dbReference type="InterPro" id="IPR013221">
    <property type="entry name" value="Mur_ligase_cen"/>
</dbReference>
<organism evidence="9">
    <name type="scientific">marine metagenome</name>
    <dbReference type="NCBI Taxonomy" id="408172"/>
    <lineage>
        <taxon>unclassified sequences</taxon>
        <taxon>metagenomes</taxon>
        <taxon>ecological metagenomes</taxon>
    </lineage>
</organism>
<dbReference type="EMBL" id="UINC01114707">
    <property type="protein sequence ID" value="SVC85203.1"/>
    <property type="molecule type" value="Genomic_DNA"/>
</dbReference>
<evidence type="ECO:0000256" key="3">
    <source>
        <dbReference type="ARBA" id="ARBA00022490"/>
    </source>
</evidence>
<name>A0A382QI43_9ZZZZ</name>
<comment type="subcellular location">
    <subcellularLocation>
        <location evidence="1">Cytoplasm</location>
    </subcellularLocation>
</comment>
<dbReference type="GO" id="GO:0005524">
    <property type="term" value="F:ATP binding"/>
    <property type="evidence" value="ECO:0007669"/>
    <property type="project" value="UniProtKB-KW"/>
</dbReference>
<dbReference type="GO" id="GO:0005737">
    <property type="term" value="C:cytoplasm"/>
    <property type="evidence" value="ECO:0007669"/>
    <property type="project" value="UniProtKB-SubCell"/>
</dbReference>
<protein>
    <recommendedName>
        <fullName evidence="10">UDP-N-acetylmuramate--L-alanine ligase</fullName>
    </recommendedName>
</protein>
<evidence type="ECO:0000256" key="1">
    <source>
        <dbReference type="ARBA" id="ARBA00004496"/>
    </source>
</evidence>
<dbReference type="PANTHER" id="PTHR43445">
    <property type="entry name" value="UDP-N-ACETYLMURAMATE--L-ALANINE LIGASE-RELATED"/>
    <property type="match status" value="1"/>
</dbReference>
<dbReference type="SUPFAM" id="SSF51984">
    <property type="entry name" value="MurCD N-terminal domain"/>
    <property type="match status" value="1"/>
</dbReference>
<reference evidence="9" key="1">
    <citation type="submission" date="2018-05" db="EMBL/GenBank/DDBJ databases">
        <authorList>
            <person name="Lanie J.A."/>
            <person name="Ng W.-L."/>
            <person name="Kazmierczak K.M."/>
            <person name="Andrzejewski T.M."/>
            <person name="Davidsen T.M."/>
            <person name="Wayne K.J."/>
            <person name="Tettelin H."/>
            <person name="Glass J.I."/>
            <person name="Rusch D."/>
            <person name="Podicherti R."/>
            <person name="Tsui H.-C.T."/>
            <person name="Winkler M.E."/>
        </authorList>
    </citation>
    <scope>NUCLEOTIDE SEQUENCE</scope>
</reference>
<dbReference type="InterPro" id="IPR036565">
    <property type="entry name" value="Mur-like_cat_sf"/>
</dbReference>
<dbReference type="AlphaFoldDB" id="A0A382QI43"/>
<keyword evidence="6" id="KW-0067">ATP-binding</keyword>
<evidence type="ECO:0000256" key="4">
    <source>
        <dbReference type="ARBA" id="ARBA00022598"/>
    </source>
</evidence>
<feature type="non-terminal residue" evidence="9">
    <location>
        <position position="304"/>
    </location>
</feature>
<evidence type="ECO:0000259" key="7">
    <source>
        <dbReference type="Pfam" id="PF01225"/>
    </source>
</evidence>
<evidence type="ECO:0000256" key="2">
    <source>
        <dbReference type="ARBA" id="ARBA00004752"/>
    </source>
</evidence>
<feature type="domain" description="Mur ligase N-terminal catalytic" evidence="7">
    <location>
        <begin position="18"/>
        <end position="116"/>
    </location>
</feature>
<dbReference type="InterPro" id="IPR050061">
    <property type="entry name" value="MurCDEF_pg_biosynth"/>
</dbReference>
<dbReference type="Gene3D" id="3.40.50.720">
    <property type="entry name" value="NAD(P)-binding Rossmann-like Domain"/>
    <property type="match status" value="1"/>
</dbReference>
<accession>A0A382QI43</accession>
<dbReference type="Pfam" id="PF01225">
    <property type="entry name" value="Mur_ligase"/>
    <property type="match status" value="1"/>
</dbReference>
<dbReference type="FunFam" id="3.40.1190.10:FF:000001">
    <property type="entry name" value="UDP-N-acetylmuramate--L-alanine ligase"/>
    <property type="match status" value="1"/>
</dbReference>
<dbReference type="InterPro" id="IPR005758">
    <property type="entry name" value="UDP-N-AcMur_Ala_ligase_MurC"/>
</dbReference>
<feature type="domain" description="Mur ligase central" evidence="8">
    <location>
        <begin position="121"/>
        <end position="302"/>
    </location>
</feature>
<sequence length="304" mass="32946">MADPDLTVQVPEMRRIKQIHFVGIGGAGMCGIAEVLLNQGYEISGSDMHESETTHRLIRLGASVHIGHDAKHVQGADVIVVSSAVGDDNQELIAAHQARLPVVRRAEMLAELMRYRHGIAVAGTHGKTTTTSLIASIFKQASLDPTFIIGGLLNSAVSNARLGASRYLIAEADESDASFLHLQPMVAVLTNVDKDHLVNYEGSFEKLKAAFVAFVHNLPFYGLLVVCIDDPVIKSLLPRLQRPVLTYGFSQDADFQALDESQDGVTSSFVVRRKQHGKDLKIWLSLPGRHNVLNALAAVAIASD</sequence>
<dbReference type="InterPro" id="IPR000713">
    <property type="entry name" value="Mur_ligase_N"/>
</dbReference>
<evidence type="ECO:0000313" key="9">
    <source>
        <dbReference type="EMBL" id="SVC85203.1"/>
    </source>
</evidence>
<gene>
    <name evidence="9" type="ORF">METZ01_LOCUS338057</name>
</gene>
<evidence type="ECO:0000256" key="5">
    <source>
        <dbReference type="ARBA" id="ARBA00022741"/>
    </source>
</evidence>